<dbReference type="PANTHER" id="PTHR43272:SF32">
    <property type="entry name" value="AMP-DEPENDENT SYNTHETASE_LIGASE DOMAIN-CONTAINING PROTEIN"/>
    <property type="match status" value="1"/>
</dbReference>
<dbReference type="Pfam" id="PF23562">
    <property type="entry name" value="AMP-binding_C_3"/>
    <property type="match status" value="1"/>
</dbReference>
<organism evidence="8 9">
    <name type="scientific">Sphaerisporangium rufum</name>
    <dbReference type="NCBI Taxonomy" id="1381558"/>
    <lineage>
        <taxon>Bacteria</taxon>
        <taxon>Bacillati</taxon>
        <taxon>Actinomycetota</taxon>
        <taxon>Actinomycetes</taxon>
        <taxon>Streptosporangiales</taxon>
        <taxon>Streptosporangiaceae</taxon>
        <taxon>Sphaerisporangium</taxon>
    </lineage>
</organism>
<evidence type="ECO:0000256" key="2">
    <source>
        <dbReference type="ARBA" id="ARBA00022598"/>
    </source>
</evidence>
<evidence type="ECO:0000313" key="9">
    <source>
        <dbReference type="Proteomes" id="UP000655287"/>
    </source>
</evidence>
<dbReference type="CDD" id="cd05907">
    <property type="entry name" value="VL_LC_FACS_like"/>
    <property type="match status" value="1"/>
</dbReference>
<evidence type="ECO:0000256" key="1">
    <source>
        <dbReference type="ARBA" id="ARBA00006432"/>
    </source>
</evidence>
<accession>A0A919QZ96</accession>
<feature type="domain" description="AMP-dependent synthetase/ligase" evidence="7">
    <location>
        <begin position="25"/>
        <end position="440"/>
    </location>
</feature>
<keyword evidence="4" id="KW-0443">Lipid metabolism</keyword>
<dbReference type="AlphaFoldDB" id="A0A919QZ96"/>
<dbReference type="GO" id="GO:0016020">
    <property type="term" value="C:membrane"/>
    <property type="evidence" value="ECO:0007669"/>
    <property type="project" value="TreeGrafter"/>
</dbReference>
<evidence type="ECO:0000256" key="5">
    <source>
        <dbReference type="ARBA" id="ARBA00024484"/>
    </source>
</evidence>
<keyword evidence="3" id="KW-0276">Fatty acid metabolism</keyword>
<dbReference type="InterPro" id="IPR045851">
    <property type="entry name" value="AMP-bd_C_sf"/>
</dbReference>
<dbReference type="InterPro" id="IPR000873">
    <property type="entry name" value="AMP-dep_synth/lig_dom"/>
</dbReference>
<comment type="caution">
    <text evidence="8">The sequence shown here is derived from an EMBL/GenBank/DDBJ whole genome shotgun (WGS) entry which is preliminary data.</text>
</comment>
<dbReference type="Gene3D" id="3.30.300.30">
    <property type="match status" value="1"/>
</dbReference>
<dbReference type="SUPFAM" id="SSF56801">
    <property type="entry name" value="Acetyl-CoA synthetase-like"/>
    <property type="match status" value="1"/>
</dbReference>
<dbReference type="PANTHER" id="PTHR43272">
    <property type="entry name" value="LONG-CHAIN-FATTY-ACID--COA LIGASE"/>
    <property type="match status" value="1"/>
</dbReference>
<name>A0A919QZ96_9ACTN</name>
<reference evidence="8" key="1">
    <citation type="submission" date="2021-01" db="EMBL/GenBank/DDBJ databases">
        <title>Whole genome shotgun sequence of Sphaerisporangium rufum NBRC 109079.</title>
        <authorList>
            <person name="Komaki H."/>
            <person name="Tamura T."/>
        </authorList>
    </citation>
    <scope>NUCLEOTIDE SEQUENCE</scope>
    <source>
        <strain evidence="8">NBRC 109079</strain>
    </source>
</reference>
<dbReference type="Proteomes" id="UP000655287">
    <property type="component" value="Unassembled WGS sequence"/>
</dbReference>
<dbReference type="EMBL" id="BOOU01000013">
    <property type="protein sequence ID" value="GII76073.1"/>
    <property type="molecule type" value="Genomic_DNA"/>
</dbReference>
<gene>
    <name evidence="8" type="ORF">Sru01_10550</name>
</gene>
<sequence length="612" mass="64557">MREYSVPVLVDVPPSVNCVETVFARGEQEPDAVVLSRNVGDGWTPVTAARFRDEVTAVAKGLVGAGVEPGDRVALMSRTRYEWTVLDYAIWAAGGVGVPIYETSSADQVRWIVQDSGAKVVVVETEAHRDTVAEALAGGTPDAGDAAGEAGESAGPAVYCLDAGAIDEFTAAGAEVSDETLAGRRTGRGGRDLATIIYTSGTTGRPKGCRLTHDNLMFTARNVSQGSLEALFQVDGRAALLFLPLAHSFARIIEIVLVETGTVLAHTPNMKNVGPDLQAFKPTFLLGVPRVFEKVYNSAEQTAAAGGGLKSKIFHAAAATAIAWSRAESSGGAGLGLRVRRAVFDRIVYAKLRAATGGRLNAAVSGGSALGERLGHFFRGAGIEVFEGWGLTETSAPSTVNIPGANKIGTVGKPFPGVTVRVADDGEVLVKGRHVFDGYWQNEAATAEAIDADGWFHTGDVGELDADGYLRITGRKKELIVTGAGKNVAPAPLEDRIRAHPLVSQALVVGDDRPFVAALVTLDPEALEQWKSANDRTGASLAELCADPAVIAAVQTAVDEANLQVSKAEQVKKFVILDTDFTEETGHLTPSLKVKRNLVVRDFTKEIDALYS</sequence>
<keyword evidence="9" id="KW-1185">Reference proteome</keyword>
<dbReference type="PROSITE" id="PS00455">
    <property type="entry name" value="AMP_BINDING"/>
    <property type="match status" value="1"/>
</dbReference>
<evidence type="ECO:0000256" key="4">
    <source>
        <dbReference type="ARBA" id="ARBA00023098"/>
    </source>
</evidence>
<proteinExistence type="inferred from homology"/>
<comment type="catalytic activity">
    <reaction evidence="5">
        <text>a long-chain fatty acid + ATP + CoA = a long-chain fatty acyl-CoA + AMP + diphosphate</text>
        <dbReference type="Rhea" id="RHEA:15421"/>
        <dbReference type="ChEBI" id="CHEBI:30616"/>
        <dbReference type="ChEBI" id="CHEBI:33019"/>
        <dbReference type="ChEBI" id="CHEBI:57287"/>
        <dbReference type="ChEBI" id="CHEBI:57560"/>
        <dbReference type="ChEBI" id="CHEBI:83139"/>
        <dbReference type="ChEBI" id="CHEBI:456215"/>
        <dbReference type="EC" id="6.2.1.3"/>
    </reaction>
    <physiologicalReaction direction="left-to-right" evidence="5">
        <dbReference type="Rhea" id="RHEA:15422"/>
    </physiologicalReaction>
</comment>
<dbReference type="Gene3D" id="3.40.50.12780">
    <property type="entry name" value="N-terminal domain of ligase-like"/>
    <property type="match status" value="1"/>
</dbReference>
<comment type="similarity">
    <text evidence="1">Belongs to the ATP-dependent AMP-binding enzyme family.</text>
</comment>
<protein>
    <recommendedName>
        <fullName evidence="6">Acyl-CoA synthetase</fullName>
    </recommendedName>
</protein>
<dbReference type="RefSeq" id="WP_203982689.1">
    <property type="nucleotide sequence ID" value="NZ_BOOU01000013.1"/>
</dbReference>
<evidence type="ECO:0000256" key="3">
    <source>
        <dbReference type="ARBA" id="ARBA00022832"/>
    </source>
</evidence>
<dbReference type="GO" id="GO:0004467">
    <property type="term" value="F:long-chain fatty acid-CoA ligase activity"/>
    <property type="evidence" value="ECO:0007669"/>
    <property type="project" value="UniProtKB-EC"/>
</dbReference>
<evidence type="ECO:0000313" key="8">
    <source>
        <dbReference type="EMBL" id="GII76073.1"/>
    </source>
</evidence>
<keyword evidence="2 8" id="KW-0436">Ligase</keyword>
<dbReference type="InterPro" id="IPR042099">
    <property type="entry name" value="ANL_N_sf"/>
</dbReference>
<dbReference type="InterPro" id="IPR020845">
    <property type="entry name" value="AMP-binding_CS"/>
</dbReference>
<evidence type="ECO:0000256" key="6">
    <source>
        <dbReference type="ARBA" id="ARBA00032875"/>
    </source>
</evidence>
<dbReference type="Pfam" id="PF00501">
    <property type="entry name" value="AMP-binding"/>
    <property type="match status" value="1"/>
</dbReference>
<evidence type="ECO:0000259" key="7">
    <source>
        <dbReference type="Pfam" id="PF00501"/>
    </source>
</evidence>